<evidence type="ECO:0000313" key="14">
    <source>
        <dbReference type="Proteomes" id="UP001596540"/>
    </source>
</evidence>
<keyword evidence="6 12" id="KW-0812">Transmembrane</keyword>
<accession>A0ABW2KB36</accession>
<feature type="transmembrane region" description="Helical" evidence="12">
    <location>
        <begin position="297"/>
        <end position="317"/>
    </location>
</feature>
<keyword evidence="5" id="KW-0762">Sugar transport</keyword>
<feature type="transmembrane region" description="Helical" evidence="12">
    <location>
        <begin position="59"/>
        <end position="79"/>
    </location>
</feature>
<evidence type="ECO:0000313" key="13">
    <source>
        <dbReference type="EMBL" id="MFC7326503.1"/>
    </source>
</evidence>
<keyword evidence="7 12" id="KW-1133">Transmembrane helix</keyword>
<keyword evidence="8 12" id="KW-0472">Membrane</keyword>
<organism evidence="13 14">
    <name type="scientific">Marinactinospora rubrisoli</name>
    <dbReference type="NCBI Taxonomy" id="2715399"/>
    <lineage>
        <taxon>Bacteria</taxon>
        <taxon>Bacillati</taxon>
        <taxon>Actinomycetota</taxon>
        <taxon>Actinomycetes</taxon>
        <taxon>Streptosporangiales</taxon>
        <taxon>Nocardiopsidaceae</taxon>
        <taxon>Marinactinospora</taxon>
    </lineage>
</organism>
<evidence type="ECO:0000256" key="8">
    <source>
        <dbReference type="ARBA" id="ARBA00023136"/>
    </source>
</evidence>
<dbReference type="InterPro" id="IPR001851">
    <property type="entry name" value="ABC_transp_permease"/>
</dbReference>
<evidence type="ECO:0000256" key="1">
    <source>
        <dbReference type="ARBA" id="ARBA00004651"/>
    </source>
</evidence>
<feature type="transmembrane region" description="Helical" evidence="12">
    <location>
        <begin position="86"/>
        <end position="104"/>
    </location>
</feature>
<reference evidence="14" key="1">
    <citation type="journal article" date="2019" name="Int. J. Syst. Evol. Microbiol.">
        <title>The Global Catalogue of Microorganisms (GCM) 10K type strain sequencing project: providing services to taxonomists for standard genome sequencing and annotation.</title>
        <authorList>
            <consortium name="The Broad Institute Genomics Platform"/>
            <consortium name="The Broad Institute Genome Sequencing Center for Infectious Disease"/>
            <person name="Wu L."/>
            <person name="Ma J."/>
        </authorList>
    </citation>
    <scope>NUCLEOTIDE SEQUENCE [LARGE SCALE GENOMIC DNA]</scope>
    <source>
        <strain evidence="14">CGMCC 4.7382</strain>
    </source>
</reference>
<dbReference type="CDD" id="cd06579">
    <property type="entry name" value="TM_PBP1_transp_AraH_like"/>
    <property type="match status" value="1"/>
</dbReference>
<keyword evidence="3" id="KW-1003">Cell membrane</keyword>
<sequence length="479" mass="49037">MTEAPPAPRTPAAAGTVPRAPLRVRVLRRPEVGALVAALAVFVFFSLATDAFLTPRGVASWLESAALFGIMAVAVSMLMIGGEFDLSTGVMVGSTGLLTGVLATHAGVNVWVAVLVSLVAALAVGFLNGLMVTRTGLPSFIVTLGTFFILQGLNLAVTKAVTGQVAVQGMTQVPGFWDARWLFGSSMAVGPAMLDVPILWWVLFTALCTWVLLRTRVGNWIFAVGGDARSARQTGVPVVRTKIGLFMTTAFAGWLVGMLSLFGTTTVQASTGVGVEFVYIICAVVGGCLLTGGVGSALGGALGALIYGMAYQGIVFAGWDNNWLRAFLGAMLLAAVVVNTYVRRRAETAGAASTKHTEPENGHRHGAASRGASGAVGVDGRRPDSAGGGGERAGERDHRHGAASRGASGAVGVDGRRPDSAGGGGERAGERDHRHGAASRGASGAVGVDGRRPDSAGGGGERAGERDQKHDPAEGGDPQ</sequence>
<evidence type="ECO:0000256" key="9">
    <source>
        <dbReference type="ARBA" id="ARBA00035611"/>
    </source>
</evidence>
<evidence type="ECO:0000256" key="6">
    <source>
        <dbReference type="ARBA" id="ARBA00022692"/>
    </source>
</evidence>
<evidence type="ECO:0000256" key="7">
    <source>
        <dbReference type="ARBA" id="ARBA00022989"/>
    </source>
</evidence>
<evidence type="ECO:0000256" key="5">
    <source>
        <dbReference type="ARBA" id="ARBA00022597"/>
    </source>
</evidence>
<protein>
    <recommendedName>
        <fullName evidence="10">Xylose transport system permease protein XylH</fullName>
    </recommendedName>
</protein>
<dbReference type="Pfam" id="PF02653">
    <property type="entry name" value="BPD_transp_2"/>
    <property type="match status" value="1"/>
</dbReference>
<feature type="transmembrane region" description="Helical" evidence="12">
    <location>
        <begin position="110"/>
        <end position="130"/>
    </location>
</feature>
<feature type="transmembrane region" description="Helical" evidence="12">
    <location>
        <begin position="243"/>
        <end position="263"/>
    </location>
</feature>
<feature type="transmembrane region" description="Helical" evidence="12">
    <location>
        <begin position="323"/>
        <end position="342"/>
    </location>
</feature>
<feature type="compositionally biased region" description="Low complexity" evidence="11">
    <location>
        <begin position="403"/>
        <end position="413"/>
    </location>
</feature>
<feature type="transmembrane region" description="Helical" evidence="12">
    <location>
        <begin position="198"/>
        <end position="222"/>
    </location>
</feature>
<comment type="function">
    <text evidence="9">Part of the binding-protein-dependent transport system for D-xylose. Probably responsible for the translocation of the substrate across the membrane.</text>
</comment>
<keyword evidence="14" id="KW-1185">Reference proteome</keyword>
<feature type="region of interest" description="Disordered" evidence="11">
    <location>
        <begin position="349"/>
        <end position="479"/>
    </location>
</feature>
<evidence type="ECO:0000256" key="11">
    <source>
        <dbReference type="SAM" id="MobiDB-lite"/>
    </source>
</evidence>
<dbReference type="RefSeq" id="WP_379868288.1">
    <property type="nucleotide sequence ID" value="NZ_JBHTBH010000001.1"/>
</dbReference>
<feature type="transmembrane region" description="Helical" evidence="12">
    <location>
        <begin position="32"/>
        <end position="53"/>
    </location>
</feature>
<comment type="subcellular location">
    <subcellularLocation>
        <location evidence="1">Cell membrane</location>
        <topology evidence="1">Multi-pass membrane protein</topology>
    </subcellularLocation>
</comment>
<keyword evidence="4" id="KW-0997">Cell inner membrane</keyword>
<proteinExistence type="predicted"/>
<evidence type="ECO:0000256" key="2">
    <source>
        <dbReference type="ARBA" id="ARBA00022448"/>
    </source>
</evidence>
<name>A0ABW2KB36_9ACTN</name>
<evidence type="ECO:0000256" key="10">
    <source>
        <dbReference type="ARBA" id="ARBA00035686"/>
    </source>
</evidence>
<comment type="caution">
    <text evidence="13">The sequence shown here is derived from an EMBL/GenBank/DDBJ whole genome shotgun (WGS) entry which is preliminary data.</text>
</comment>
<feature type="transmembrane region" description="Helical" evidence="12">
    <location>
        <begin position="137"/>
        <end position="157"/>
    </location>
</feature>
<evidence type="ECO:0000256" key="4">
    <source>
        <dbReference type="ARBA" id="ARBA00022519"/>
    </source>
</evidence>
<evidence type="ECO:0000256" key="12">
    <source>
        <dbReference type="SAM" id="Phobius"/>
    </source>
</evidence>
<gene>
    <name evidence="13" type="ORF">ACFQRF_02005</name>
</gene>
<dbReference type="Proteomes" id="UP001596540">
    <property type="component" value="Unassembled WGS sequence"/>
</dbReference>
<evidence type="ECO:0000256" key="3">
    <source>
        <dbReference type="ARBA" id="ARBA00022475"/>
    </source>
</evidence>
<dbReference type="PANTHER" id="PTHR32196">
    <property type="entry name" value="ABC TRANSPORTER PERMEASE PROTEIN YPHD-RELATED-RELATED"/>
    <property type="match status" value="1"/>
</dbReference>
<feature type="compositionally biased region" description="Basic and acidic residues" evidence="11">
    <location>
        <begin position="462"/>
        <end position="473"/>
    </location>
</feature>
<dbReference type="PANTHER" id="PTHR32196:SF32">
    <property type="entry name" value="XYLOSE TRANSPORT SYSTEM PERMEASE PROTEIN XYLH"/>
    <property type="match status" value="1"/>
</dbReference>
<feature type="transmembrane region" description="Helical" evidence="12">
    <location>
        <begin position="269"/>
        <end position="290"/>
    </location>
</feature>
<dbReference type="EMBL" id="JBHTBH010000001">
    <property type="protein sequence ID" value="MFC7326503.1"/>
    <property type="molecule type" value="Genomic_DNA"/>
</dbReference>
<feature type="compositionally biased region" description="Low complexity" evidence="11">
    <location>
        <begin position="368"/>
        <end position="378"/>
    </location>
</feature>
<keyword evidence="2" id="KW-0813">Transport</keyword>
<feature type="compositionally biased region" description="Low complexity" evidence="11">
    <location>
        <begin position="438"/>
        <end position="448"/>
    </location>
</feature>